<evidence type="ECO:0000313" key="2">
    <source>
        <dbReference type="Proteomes" id="UP000245956"/>
    </source>
</evidence>
<organism evidence="1 2">
    <name type="scientific">Purpureocillium lilacinum</name>
    <name type="common">Paecilomyces lilacinus</name>
    <dbReference type="NCBI Taxonomy" id="33203"/>
    <lineage>
        <taxon>Eukaryota</taxon>
        <taxon>Fungi</taxon>
        <taxon>Dikarya</taxon>
        <taxon>Ascomycota</taxon>
        <taxon>Pezizomycotina</taxon>
        <taxon>Sordariomycetes</taxon>
        <taxon>Hypocreomycetidae</taxon>
        <taxon>Hypocreales</taxon>
        <taxon>Ophiocordycipitaceae</taxon>
        <taxon>Purpureocillium</taxon>
    </lineage>
</organism>
<dbReference type="EMBL" id="LCWV01000004">
    <property type="protein sequence ID" value="PWI74048.1"/>
    <property type="molecule type" value="Genomic_DNA"/>
</dbReference>
<protein>
    <submittedName>
        <fullName evidence="1">Uncharacterized protein</fullName>
    </submittedName>
</protein>
<comment type="caution">
    <text evidence="1">The sequence shown here is derived from an EMBL/GenBank/DDBJ whole genome shotgun (WGS) entry which is preliminary data.</text>
</comment>
<evidence type="ECO:0000313" key="1">
    <source>
        <dbReference type="EMBL" id="PWI74048.1"/>
    </source>
</evidence>
<dbReference type="AlphaFoldDB" id="A0A2U3EHR6"/>
<dbReference type="Proteomes" id="UP000245956">
    <property type="component" value="Unassembled WGS sequence"/>
</dbReference>
<name>A0A2U3EHR6_PURLI</name>
<accession>A0A2U3EHR6</accession>
<sequence>MGYFARQTHIVVVRGATLRAAWHGGSRLTLHHAAARGCVGSGTVHKRPSFMRLFVTADRVRPRAASSTSPASARSWLPAFDVDVEMRACKAVMDINQPVPAGWSLHRDQPSRVAVPAVE</sequence>
<proteinExistence type="predicted"/>
<gene>
    <name evidence="1" type="ORF">PCL_09324</name>
</gene>
<reference evidence="1 2" key="1">
    <citation type="journal article" date="2016" name="Front. Microbiol.">
        <title>Genome and transcriptome sequences reveal the specific parasitism of the nematophagous Purpureocillium lilacinum 36-1.</title>
        <authorList>
            <person name="Xie J."/>
            <person name="Li S."/>
            <person name="Mo C."/>
            <person name="Xiao X."/>
            <person name="Peng D."/>
            <person name="Wang G."/>
            <person name="Xiao Y."/>
        </authorList>
    </citation>
    <scope>NUCLEOTIDE SEQUENCE [LARGE SCALE GENOMIC DNA]</scope>
    <source>
        <strain evidence="1 2">36-1</strain>
    </source>
</reference>